<dbReference type="Proteomes" id="UP000825002">
    <property type="component" value="Unassembled WGS sequence"/>
</dbReference>
<dbReference type="PANTHER" id="PTHR22851">
    <property type="entry name" value="U3 SMALL NUCLEOLAR RNA U3 SNORNA ASSOCIATED PROTEIN"/>
    <property type="match status" value="1"/>
</dbReference>
<feature type="coiled-coil region" evidence="10">
    <location>
        <begin position="21"/>
        <end position="55"/>
    </location>
</feature>
<evidence type="ECO:0000256" key="5">
    <source>
        <dbReference type="ARBA" id="ARBA00022737"/>
    </source>
</evidence>
<dbReference type="InterPro" id="IPR035999">
    <property type="entry name" value="Sec7_dom_sf"/>
</dbReference>
<dbReference type="Pfam" id="PF00169">
    <property type="entry name" value="PH"/>
    <property type="match status" value="1"/>
</dbReference>
<feature type="compositionally biased region" description="Acidic residues" evidence="11">
    <location>
        <begin position="1010"/>
        <end position="1024"/>
    </location>
</feature>
<evidence type="ECO:0000256" key="4">
    <source>
        <dbReference type="ARBA" id="ARBA00022574"/>
    </source>
</evidence>
<evidence type="ECO:0000256" key="1">
    <source>
        <dbReference type="ARBA" id="ARBA00004604"/>
    </source>
</evidence>
<feature type="repeat" description="WD" evidence="9">
    <location>
        <begin position="681"/>
        <end position="722"/>
    </location>
</feature>
<gene>
    <name evidence="14" type="primary">CYTH1</name>
    <name evidence="14" type="ORF">GZH46_02062</name>
</gene>
<dbReference type="Gene3D" id="2.130.10.10">
    <property type="entry name" value="YVTN repeat-like/Quinoprotein amine dehydrogenase"/>
    <property type="match status" value="2"/>
</dbReference>
<dbReference type="SUPFAM" id="SSF48425">
    <property type="entry name" value="Sec7 domain"/>
    <property type="match status" value="1"/>
</dbReference>
<comment type="subcellular location">
    <subcellularLocation>
        <location evidence="1">Nucleus</location>
        <location evidence="1">Nucleolus</location>
    </subcellularLocation>
</comment>
<dbReference type="InterPro" id="IPR036322">
    <property type="entry name" value="WD40_repeat_dom_sf"/>
</dbReference>
<keyword evidence="7" id="KW-0687">Ribonucleoprotein</keyword>
<dbReference type="SMART" id="SM00320">
    <property type="entry name" value="WD40"/>
    <property type="match status" value="5"/>
</dbReference>
<dbReference type="InterPro" id="IPR001680">
    <property type="entry name" value="WD40_rpt"/>
</dbReference>
<evidence type="ECO:0000256" key="8">
    <source>
        <dbReference type="ARBA" id="ARBA00032239"/>
    </source>
</evidence>
<dbReference type="EMBL" id="JAIFTH010000485">
    <property type="protein sequence ID" value="KAG9509422.1"/>
    <property type="molecule type" value="Genomic_DNA"/>
</dbReference>
<dbReference type="Gene3D" id="2.30.29.30">
    <property type="entry name" value="Pleckstrin-homology domain (PH domain)/Phosphotyrosine-binding domain (PTB)"/>
    <property type="match status" value="1"/>
</dbReference>
<dbReference type="PANTHER" id="PTHR22851:SF0">
    <property type="entry name" value="DDB1- AND CUL4-ASSOCIATED FACTOR 13"/>
    <property type="match status" value="1"/>
</dbReference>
<evidence type="ECO:0000256" key="3">
    <source>
        <dbReference type="ARBA" id="ARBA00021762"/>
    </source>
</evidence>
<dbReference type="SUPFAM" id="SSF50729">
    <property type="entry name" value="PH domain-like"/>
    <property type="match status" value="1"/>
</dbReference>
<comment type="similarity">
    <text evidence="2">Belongs to the WD repeat DCAF13/WDSOF1 family.</text>
</comment>
<evidence type="ECO:0000313" key="14">
    <source>
        <dbReference type="EMBL" id="KAG9509422.1"/>
    </source>
</evidence>
<dbReference type="SUPFAM" id="SSF50978">
    <property type="entry name" value="WD40 repeat-like"/>
    <property type="match status" value="1"/>
</dbReference>
<evidence type="ECO:0000256" key="6">
    <source>
        <dbReference type="ARBA" id="ARBA00023242"/>
    </source>
</evidence>
<evidence type="ECO:0000256" key="9">
    <source>
        <dbReference type="PROSITE-ProRule" id="PRU00221"/>
    </source>
</evidence>
<keyword evidence="10" id="KW-0175">Coiled coil</keyword>
<evidence type="ECO:0000259" key="12">
    <source>
        <dbReference type="PROSITE" id="PS50003"/>
    </source>
</evidence>
<accession>A0ABQ7S7L7</accession>
<dbReference type="CDD" id="cd01252">
    <property type="entry name" value="PH_GRP1-like"/>
    <property type="match status" value="1"/>
</dbReference>
<dbReference type="InterPro" id="IPR000904">
    <property type="entry name" value="Sec7_dom"/>
</dbReference>
<dbReference type="Pfam" id="PF00400">
    <property type="entry name" value="WD40"/>
    <property type="match status" value="3"/>
</dbReference>
<feature type="compositionally biased region" description="Low complexity" evidence="11">
    <location>
        <begin position="932"/>
        <end position="949"/>
    </location>
</feature>
<dbReference type="CDD" id="cd07061">
    <property type="entry name" value="HP_HAP_like"/>
    <property type="match status" value="1"/>
</dbReference>
<keyword evidence="4 9" id="KW-0853">WD repeat</keyword>
<comment type="caution">
    <text evidence="14">The sequence shown here is derived from an EMBL/GenBank/DDBJ whole genome shotgun (WGS) entry which is preliminary data.</text>
</comment>
<feature type="domain" description="PH" evidence="12">
    <location>
        <begin position="263"/>
        <end position="381"/>
    </location>
</feature>
<evidence type="ECO:0000259" key="13">
    <source>
        <dbReference type="PROSITE" id="PS50190"/>
    </source>
</evidence>
<dbReference type="Gene3D" id="1.10.220.20">
    <property type="match status" value="1"/>
</dbReference>
<dbReference type="PROSITE" id="PS50003">
    <property type="entry name" value="PH_DOMAIN"/>
    <property type="match status" value="1"/>
</dbReference>
<feature type="compositionally biased region" description="Acidic residues" evidence="11">
    <location>
        <begin position="524"/>
        <end position="538"/>
    </location>
</feature>
<feature type="repeat" description="WD" evidence="9">
    <location>
        <begin position="424"/>
        <end position="466"/>
    </location>
</feature>
<dbReference type="SUPFAM" id="SSF53254">
    <property type="entry name" value="Phosphoglycerate mutase-like"/>
    <property type="match status" value="1"/>
</dbReference>
<proteinExistence type="inferred from homology"/>
<evidence type="ECO:0000256" key="10">
    <source>
        <dbReference type="SAM" id="Coils"/>
    </source>
</evidence>
<dbReference type="Gene3D" id="1.10.1000.11">
    <property type="entry name" value="Arf Nucleotide-binding Site Opener,domain 2"/>
    <property type="match status" value="1"/>
</dbReference>
<feature type="repeat" description="WD" evidence="9">
    <location>
        <begin position="724"/>
        <end position="765"/>
    </location>
</feature>
<keyword evidence="6" id="KW-0539">Nucleus</keyword>
<reference evidence="14 15" key="1">
    <citation type="submission" date="2020-10" db="EMBL/GenBank/DDBJ databases">
        <authorList>
            <person name="Klimov P.B."/>
            <person name="Dyachkov S.M."/>
            <person name="Chetverikov P.E."/>
        </authorList>
    </citation>
    <scope>NUCLEOTIDE SEQUENCE [LARGE SCALE GENOMIC DNA]</scope>
    <source>
        <strain evidence="14">BMOC 18-1129-001#AD2665</strain>
        <tissue evidence="14">Entire mites</tissue>
    </source>
</reference>
<name>A0ABQ7S7L7_9ACAR</name>
<dbReference type="PROSITE" id="PS00678">
    <property type="entry name" value="WD_REPEATS_1"/>
    <property type="match status" value="1"/>
</dbReference>
<keyword evidence="15" id="KW-1185">Reference proteome</keyword>
<feature type="region of interest" description="Disordered" evidence="11">
    <location>
        <begin position="881"/>
        <end position="967"/>
    </location>
</feature>
<evidence type="ECO:0000256" key="7">
    <source>
        <dbReference type="ARBA" id="ARBA00023274"/>
    </source>
</evidence>
<dbReference type="Gene3D" id="3.40.50.1240">
    <property type="entry name" value="Phosphoglycerate mutase-like"/>
    <property type="match status" value="1"/>
</dbReference>
<evidence type="ECO:0000313" key="15">
    <source>
        <dbReference type="Proteomes" id="UP000825002"/>
    </source>
</evidence>
<dbReference type="InterPro" id="IPR011993">
    <property type="entry name" value="PH-like_dom_sf"/>
</dbReference>
<dbReference type="InterPro" id="IPR019775">
    <property type="entry name" value="WD40_repeat_CS"/>
</dbReference>
<dbReference type="InterPro" id="IPR015943">
    <property type="entry name" value="WD40/YVTN_repeat-like_dom_sf"/>
</dbReference>
<dbReference type="InterPro" id="IPR000560">
    <property type="entry name" value="His_Pase_clade-2"/>
</dbReference>
<dbReference type="Pfam" id="PF00328">
    <property type="entry name" value="His_Phos_2"/>
    <property type="match status" value="1"/>
</dbReference>
<keyword evidence="5" id="KW-0677">Repeat</keyword>
<feature type="domain" description="SEC7" evidence="13">
    <location>
        <begin position="58"/>
        <end position="245"/>
    </location>
</feature>
<sequence>MCTSRVSDRIDWLTSEEMHMLGHIRKRKTELLNEIQQLKDEIANVTAELTNLKTVNEYDSRVTMRTKQMTIGKKRFNMDPKKGIEYLVEHQLLANTPESIALFLMEGEGLNKTAIGDYLGERSEFNMKVLDTFVNLHNFSNLILVQALRQFLWSFRLPGEAQKIDRMMEKFAIRYCQQNPGVFNDTDTCFVLSFAVIMLNTSLHNPSVKDKPTLEKFITMNRGIDNGQDLPRQLLESLYESIKQEPFKIPEEDGNDLMLTFFNPDREGWLWKQGGVYRGWKRRWFILNDKCLYYFEYTTDKEPRGIIPLENVQVEDIPDSRASKPNTFELHSALGPGEVIKACKTDADGKVIEGRHTRYRMSASTTEEKEQWIKSIRSAISLNPFYDMNCDRKLHPHRIEREYQRALNATKLERVFAKPYIGNLSGHGDIVNCLMKHQTKLSVIVSGACDGQIKIWNLASRRCVRTIEAHNSVVRSLCISRLNENHFFSVDSQSTIKKWRYFGEDQVIIRKKPLKAATSHQQVDSDDSDLDSSDDMGEDVNYNQTLQDNDIPIDTVIAKSLIVGMDHHYKRPFFVTVGDKVDLWEETRNEPLRSWSWGADSSQYVKFNPIEVDICAATSNDRGITLYDTRKANPMRKIVLEMRSNQVCWNPMEAFVFTAANEDHDLYTFDMRNLNKPLIIHKDHTEAVITLDYSPTGLELVSGSYDKTIRIFNAREGRSRDVYHTKRMQKLTDVAWTHDGKYIISASDEMDIRLWRARASEKIGPKMFREERATNVQETLKKKFANHPEIKRISRHRHVPRHVYHARKEKREMLDSRKRKEANRRAHSRPGTIAYVPEKRRHIFFRYQQTNNPSKLEETDLRRAIIASIEEHCFDGAILNSRNHSDYDQQDKTASTGARNSSPASLASEKTSSAKQTTNNSTHACISSHQLNNEADNNDGNNNHSTNTTSRLCKHKLPYNSSPFNTSQAKIFNDHKKHKGTTQELFPKKRPRPEDFLTYLCLPDPPKDPDDYETNGESYTDDDESIVRGEKPLPTRDGAPLNMAPRDKYNNIEYWPDGFGNMTNAGRLRMFNLGKFLRSRYSTFLSDNFREVYSRSSDVDRCIESSQAVMAGMYPPTERLSWNPDLPWTPTPVHSVPPPEDYLLNEGGCDVVKQIAKEIIKVQTLDEVKKLYEESEADRILLVNEYGYDFDSFVKFKCVYSTLDIEYRNGMDMPEWYTPEMRDRLYKYAGLCFALAGGGTDTLKRIHNGHLLHDIISRMEIASANRKVHSKSEFQQPTNEPEPVDDKKVVHYSTHDSIIAAVLEGLNISRPDPVPPGFGSTIFFELYLADKSDPRAQKYVKILYLDDTESERPIEKVLPGCKLDDQGLLTLENFKAHLKNLLPQ</sequence>
<feature type="compositionally biased region" description="Basic and acidic residues" evidence="11">
    <location>
        <begin position="1025"/>
        <end position="1034"/>
    </location>
</feature>
<dbReference type="CDD" id="cd00171">
    <property type="entry name" value="Sec7"/>
    <property type="match status" value="1"/>
</dbReference>
<dbReference type="InterPro" id="IPR051733">
    <property type="entry name" value="WD_repeat_DCAF13/WDSOF1"/>
</dbReference>
<dbReference type="InterPro" id="IPR007287">
    <property type="entry name" value="Sof1"/>
</dbReference>
<evidence type="ECO:0000256" key="2">
    <source>
        <dbReference type="ARBA" id="ARBA00005649"/>
    </source>
</evidence>
<feature type="compositionally biased region" description="Polar residues" evidence="11">
    <location>
        <begin position="892"/>
        <end position="931"/>
    </location>
</feature>
<dbReference type="InterPro" id="IPR029033">
    <property type="entry name" value="His_PPase_superfam"/>
</dbReference>
<dbReference type="SMART" id="SM00222">
    <property type="entry name" value="Sec7"/>
    <property type="match status" value="1"/>
</dbReference>
<organism evidence="14 15">
    <name type="scientific">Fragariocoptes setiger</name>
    <dbReference type="NCBI Taxonomy" id="1670756"/>
    <lineage>
        <taxon>Eukaryota</taxon>
        <taxon>Metazoa</taxon>
        <taxon>Ecdysozoa</taxon>
        <taxon>Arthropoda</taxon>
        <taxon>Chelicerata</taxon>
        <taxon>Arachnida</taxon>
        <taxon>Acari</taxon>
        <taxon>Acariformes</taxon>
        <taxon>Trombidiformes</taxon>
        <taxon>Prostigmata</taxon>
        <taxon>Eupodina</taxon>
        <taxon>Eriophyoidea</taxon>
        <taxon>Phytoptidae</taxon>
        <taxon>Fragariocoptes</taxon>
    </lineage>
</organism>
<dbReference type="InterPro" id="IPR023394">
    <property type="entry name" value="Sec7_C_sf"/>
</dbReference>
<feature type="region of interest" description="Disordered" evidence="11">
    <location>
        <begin position="1001"/>
        <end position="1044"/>
    </location>
</feature>
<dbReference type="Pfam" id="PF01369">
    <property type="entry name" value="Sec7"/>
    <property type="match status" value="1"/>
</dbReference>
<dbReference type="SMART" id="SM00233">
    <property type="entry name" value="PH"/>
    <property type="match status" value="1"/>
</dbReference>
<dbReference type="InterPro" id="IPR001849">
    <property type="entry name" value="PH_domain"/>
</dbReference>
<dbReference type="PROSITE" id="PS50082">
    <property type="entry name" value="WD_REPEATS_2"/>
    <property type="match status" value="3"/>
</dbReference>
<protein>
    <recommendedName>
        <fullName evidence="3">DDB1- and CUL4-associated factor 13</fullName>
    </recommendedName>
    <alternativeName>
        <fullName evidence="8">WD repeat and SOF domain-containing protein 1</fullName>
    </alternativeName>
</protein>
<dbReference type="PROSITE" id="PS50190">
    <property type="entry name" value="SEC7"/>
    <property type="match status" value="1"/>
</dbReference>
<feature type="region of interest" description="Disordered" evidence="11">
    <location>
        <begin position="518"/>
        <end position="539"/>
    </location>
</feature>
<evidence type="ECO:0000256" key="11">
    <source>
        <dbReference type="SAM" id="MobiDB-lite"/>
    </source>
</evidence>
<dbReference type="Pfam" id="PF04158">
    <property type="entry name" value="Sof1"/>
    <property type="match status" value="1"/>
</dbReference>
<dbReference type="PROSITE" id="PS50294">
    <property type="entry name" value="WD_REPEATS_REGION"/>
    <property type="match status" value="2"/>
</dbReference>